<comment type="subcellular location">
    <subcellularLocation>
        <location evidence="2">Cell membrane</location>
        <topology evidence="2">Multi-pass membrane protein</topology>
    </subcellularLocation>
</comment>
<evidence type="ECO:0000256" key="2">
    <source>
        <dbReference type="ARBA" id="ARBA00004651"/>
    </source>
</evidence>
<dbReference type="PROSITE" id="PS50109">
    <property type="entry name" value="HIS_KIN"/>
    <property type="match status" value="1"/>
</dbReference>
<evidence type="ECO:0000256" key="5">
    <source>
        <dbReference type="ARBA" id="ARBA00022553"/>
    </source>
</evidence>
<reference evidence="16" key="1">
    <citation type="journal article" date="2020" name="mSystems">
        <title>Genome- and Community-Level Interaction Insights into Carbon Utilization and Element Cycling Functions of Hydrothermarchaeota in Hydrothermal Sediment.</title>
        <authorList>
            <person name="Zhou Z."/>
            <person name="Liu Y."/>
            <person name="Xu W."/>
            <person name="Pan J."/>
            <person name="Luo Z.H."/>
            <person name="Li M."/>
        </authorList>
    </citation>
    <scope>NUCLEOTIDE SEQUENCE [LARGE SCALE GENOMIC DNA]</scope>
    <source>
        <strain evidence="16">HyVt-380</strain>
    </source>
</reference>
<feature type="transmembrane region" description="Helical" evidence="14">
    <location>
        <begin position="123"/>
        <end position="143"/>
    </location>
</feature>
<keyword evidence="12" id="KW-0902">Two-component regulatory system</keyword>
<dbReference type="EC" id="2.7.13.3" evidence="3"/>
<protein>
    <recommendedName>
        <fullName evidence="3">histidine kinase</fullName>
        <ecNumber evidence="3">2.7.13.3</ecNumber>
    </recommendedName>
</protein>
<keyword evidence="6" id="KW-0808">Transferase</keyword>
<dbReference type="InterPro" id="IPR036890">
    <property type="entry name" value="HATPase_C_sf"/>
</dbReference>
<dbReference type="Gene3D" id="6.10.340.10">
    <property type="match status" value="1"/>
</dbReference>
<keyword evidence="11 14" id="KW-1133">Transmembrane helix</keyword>
<dbReference type="GO" id="GO:0005524">
    <property type="term" value="F:ATP binding"/>
    <property type="evidence" value="ECO:0007669"/>
    <property type="project" value="UniProtKB-KW"/>
</dbReference>
<keyword evidence="9 16" id="KW-0418">Kinase</keyword>
<proteinExistence type="predicted"/>
<evidence type="ECO:0000256" key="7">
    <source>
        <dbReference type="ARBA" id="ARBA00022692"/>
    </source>
</evidence>
<comment type="catalytic activity">
    <reaction evidence="1">
        <text>ATP + protein L-histidine = ADP + protein N-phospho-L-histidine.</text>
        <dbReference type="EC" id="2.7.13.3"/>
    </reaction>
</comment>
<evidence type="ECO:0000256" key="12">
    <source>
        <dbReference type="ARBA" id="ARBA00023012"/>
    </source>
</evidence>
<dbReference type="InterPro" id="IPR050398">
    <property type="entry name" value="HssS/ArlS-like"/>
</dbReference>
<keyword evidence="7 14" id="KW-0812">Transmembrane</keyword>
<dbReference type="PANTHER" id="PTHR45528:SF1">
    <property type="entry name" value="SENSOR HISTIDINE KINASE CPXA"/>
    <property type="match status" value="1"/>
</dbReference>
<name>A0A7C1W003_9GAMM</name>
<evidence type="ECO:0000256" key="11">
    <source>
        <dbReference type="ARBA" id="ARBA00022989"/>
    </source>
</evidence>
<evidence type="ECO:0000256" key="3">
    <source>
        <dbReference type="ARBA" id="ARBA00012438"/>
    </source>
</evidence>
<dbReference type="InterPro" id="IPR003661">
    <property type="entry name" value="HisK_dim/P_dom"/>
</dbReference>
<dbReference type="InterPro" id="IPR005467">
    <property type="entry name" value="His_kinase_dom"/>
</dbReference>
<keyword evidence="8" id="KW-0547">Nucleotide-binding</keyword>
<dbReference type="AlphaFoldDB" id="A0A7C1W003"/>
<comment type="caution">
    <text evidence="16">The sequence shown here is derived from an EMBL/GenBank/DDBJ whole genome shotgun (WGS) entry which is preliminary data.</text>
</comment>
<gene>
    <name evidence="16" type="ORF">ENI26_04895</name>
</gene>
<dbReference type="EMBL" id="DRHY01000103">
    <property type="protein sequence ID" value="HEC73697.1"/>
    <property type="molecule type" value="Genomic_DNA"/>
</dbReference>
<dbReference type="GO" id="GO:0005886">
    <property type="term" value="C:plasma membrane"/>
    <property type="evidence" value="ECO:0007669"/>
    <property type="project" value="UniProtKB-SubCell"/>
</dbReference>
<dbReference type="CDD" id="cd00082">
    <property type="entry name" value="HisKA"/>
    <property type="match status" value="1"/>
</dbReference>
<evidence type="ECO:0000256" key="6">
    <source>
        <dbReference type="ARBA" id="ARBA00022679"/>
    </source>
</evidence>
<dbReference type="Proteomes" id="UP000886384">
    <property type="component" value="Unassembled WGS sequence"/>
</dbReference>
<dbReference type="SMART" id="SM00388">
    <property type="entry name" value="HisKA"/>
    <property type="match status" value="1"/>
</dbReference>
<keyword evidence="10" id="KW-0067">ATP-binding</keyword>
<dbReference type="GO" id="GO:0000155">
    <property type="term" value="F:phosphorelay sensor kinase activity"/>
    <property type="evidence" value="ECO:0007669"/>
    <property type="project" value="InterPro"/>
</dbReference>
<evidence type="ECO:0000256" key="13">
    <source>
        <dbReference type="ARBA" id="ARBA00023136"/>
    </source>
</evidence>
<evidence type="ECO:0000256" key="10">
    <source>
        <dbReference type="ARBA" id="ARBA00022840"/>
    </source>
</evidence>
<dbReference type="Pfam" id="PF00512">
    <property type="entry name" value="HisKA"/>
    <property type="match status" value="1"/>
</dbReference>
<keyword evidence="5" id="KW-0597">Phosphoprotein</keyword>
<evidence type="ECO:0000313" key="16">
    <source>
        <dbReference type="EMBL" id="HEC73697.1"/>
    </source>
</evidence>
<dbReference type="Gene3D" id="3.30.565.10">
    <property type="entry name" value="Histidine kinase-like ATPase, C-terminal domain"/>
    <property type="match status" value="1"/>
</dbReference>
<dbReference type="PANTHER" id="PTHR45528">
    <property type="entry name" value="SENSOR HISTIDINE KINASE CPXA"/>
    <property type="match status" value="1"/>
</dbReference>
<evidence type="ECO:0000256" key="9">
    <source>
        <dbReference type="ARBA" id="ARBA00022777"/>
    </source>
</evidence>
<dbReference type="SUPFAM" id="SSF55874">
    <property type="entry name" value="ATPase domain of HSP90 chaperone/DNA topoisomerase II/histidine kinase"/>
    <property type="match status" value="1"/>
</dbReference>
<sequence>MLSINFFFKGMDNIISATMENVAKTYIESTVQPKNPSTKIESYTVTESWQEQPETIKSLFKEPKEFGVLHKKRVRKDQQKRTRVMFFLIKLQIKKQTFYVSREFNGRDASPLVGKNARENRQLIIVLSIVITAALALLIWLLMKWLSQPVSRLTSWTKSLTPETLKLTPPNFSYPELNDMAALVKASLSSVNESMEREQRFLRYTSHELRTPISVIRNNIELMHKIQQKHQISLPDKQLEIIDRIDRASLNMQHLCETLLWLNKDNLEQLPSQPFDVADLIHHLVDEMRYLLKNKPVTMTLDTHSYSVTHSMMAARIIIGNLIRNAFQHTWEGTILIKQHGTEIIVSNHCSQFNQDTPSDAQGFGLGLQLTEQLCEKLHWQYDNQTQLDGHKAVITISAQLR</sequence>
<evidence type="ECO:0000256" key="4">
    <source>
        <dbReference type="ARBA" id="ARBA00022475"/>
    </source>
</evidence>
<evidence type="ECO:0000256" key="8">
    <source>
        <dbReference type="ARBA" id="ARBA00022741"/>
    </source>
</evidence>
<dbReference type="Gene3D" id="1.10.287.130">
    <property type="match status" value="1"/>
</dbReference>
<organism evidence="16">
    <name type="scientific">Methylophaga aminisulfidivorans</name>
    <dbReference type="NCBI Taxonomy" id="230105"/>
    <lineage>
        <taxon>Bacteria</taxon>
        <taxon>Pseudomonadati</taxon>
        <taxon>Pseudomonadota</taxon>
        <taxon>Gammaproteobacteria</taxon>
        <taxon>Thiotrichales</taxon>
        <taxon>Piscirickettsiaceae</taxon>
        <taxon>Methylophaga</taxon>
    </lineage>
</organism>
<feature type="domain" description="Histidine kinase" evidence="15">
    <location>
        <begin position="204"/>
        <end position="401"/>
    </location>
</feature>
<evidence type="ECO:0000256" key="1">
    <source>
        <dbReference type="ARBA" id="ARBA00000085"/>
    </source>
</evidence>
<accession>A0A7C1W003</accession>
<evidence type="ECO:0000259" key="15">
    <source>
        <dbReference type="PROSITE" id="PS50109"/>
    </source>
</evidence>
<keyword evidence="4" id="KW-1003">Cell membrane</keyword>
<dbReference type="InterPro" id="IPR036097">
    <property type="entry name" value="HisK_dim/P_sf"/>
</dbReference>
<evidence type="ECO:0000256" key="14">
    <source>
        <dbReference type="SAM" id="Phobius"/>
    </source>
</evidence>
<dbReference type="SUPFAM" id="SSF47384">
    <property type="entry name" value="Homodimeric domain of signal transducing histidine kinase"/>
    <property type="match status" value="1"/>
</dbReference>
<keyword evidence="13 14" id="KW-0472">Membrane</keyword>